<feature type="domain" description="Schlafen AlbA-2" evidence="1">
    <location>
        <begin position="24"/>
        <end position="153"/>
    </location>
</feature>
<dbReference type="AlphaFoldDB" id="A0A7C9HUK3"/>
<reference evidence="2 3" key="1">
    <citation type="submission" date="2019-12" db="EMBL/GenBank/DDBJ databases">
        <title>Deinococcus sp. HMF7620 Genome sequencing and assembly.</title>
        <authorList>
            <person name="Kang H."/>
            <person name="Kim H."/>
            <person name="Joh K."/>
        </authorList>
    </citation>
    <scope>NUCLEOTIDE SEQUENCE [LARGE SCALE GENOMIC DNA]</scope>
    <source>
        <strain evidence="2 3">HMF7620</strain>
    </source>
</reference>
<dbReference type="InterPro" id="IPR038461">
    <property type="entry name" value="Schlafen_AlbA_2_dom_sf"/>
</dbReference>
<dbReference type="Gene3D" id="3.30.950.30">
    <property type="entry name" value="Schlafen, AAA domain"/>
    <property type="match status" value="1"/>
</dbReference>
<evidence type="ECO:0000259" key="1">
    <source>
        <dbReference type="Pfam" id="PF04326"/>
    </source>
</evidence>
<name>A0A7C9HUK3_9DEIO</name>
<proteinExistence type="predicted"/>
<gene>
    <name evidence="2" type="ORF">GO986_22215</name>
</gene>
<protein>
    <recommendedName>
        <fullName evidence="1">Schlafen AlbA-2 domain-containing protein</fullName>
    </recommendedName>
</protein>
<evidence type="ECO:0000313" key="3">
    <source>
        <dbReference type="Proteomes" id="UP000483286"/>
    </source>
</evidence>
<dbReference type="Proteomes" id="UP000483286">
    <property type="component" value="Unassembled WGS sequence"/>
</dbReference>
<organism evidence="2 3">
    <name type="scientific">Deinococcus arboris</name>
    <dbReference type="NCBI Taxonomy" id="2682977"/>
    <lineage>
        <taxon>Bacteria</taxon>
        <taxon>Thermotogati</taxon>
        <taxon>Deinococcota</taxon>
        <taxon>Deinococci</taxon>
        <taxon>Deinococcales</taxon>
        <taxon>Deinococcaceae</taxon>
        <taxon>Deinococcus</taxon>
    </lineage>
</organism>
<dbReference type="InterPro" id="IPR007421">
    <property type="entry name" value="Schlafen_AlbA_2_dom"/>
</dbReference>
<accession>A0A7C9HUK3</accession>
<evidence type="ECO:0000313" key="2">
    <source>
        <dbReference type="EMBL" id="MVN89453.1"/>
    </source>
</evidence>
<dbReference type="RefSeq" id="WP_157461712.1">
    <property type="nucleotide sequence ID" value="NZ_WQLB01000066.1"/>
</dbReference>
<comment type="caution">
    <text evidence="2">The sequence shown here is derived from an EMBL/GenBank/DDBJ whole genome shotgun (WGS) entry which is preliminary data.</text>
</comment>
<sequence>MTLGTDGAIDLHALLAEALASDREASHYDFKEQAPDHVKLLRHLVALSNLPRETPGGRAYLFIGISNTREVIGLRADDPKKIPSADKREVQLNNLLRDNVDFRLSIRVHELKQDDKTLHFVEMPCLGWPWRQLHRENEHEYGFWIRHGTSSVRPTTEELAAQWSQTERTLQDHVVALESALVEQRQAAQTAAQSPGSAVLQPQTSIQAVHFGFATPERTLLRMVRRDIGHYLQAHSAAVDRWQGLPHFQLDRLTTQQAYEVHPDVQAQVQAAMEGQEAVVRPLVELVAVIMHDADPTDRVQVAVQEIAQAVAFTSHTVVGLSGLTYGALRAYPGYLLCFGACAAALPVPDLTVLGLLLTHRQRITYPTGRPGHWDLIESIGLRPHLDALTLTFDRRHPVVATAERARELFHQADWLGAYLPATIKSRLTRQAEVLLLLAYVMQARTRVSQVPYVDGAWTHSPVAQETLQAALFIIQESWSTMRAEPLQGVLAAFDEFVADAHWPYQVSGLKAYQGLPSPASG</sequence>
<dbReference type="Pfam" id="PF04326">
    <property type="entry name" value="SLFN_AlbA_2"/>
    <property type="match status" value="1"/>
</dbReference>
<keyword evidence="3" id="KW-1185">Reference proteome</keyword>
<dbReference type="EMBL" id="WQLB01000066">
    <property type="protein sequence ID" value="MVN89453.1"/>
    <property type="molecule type" value="Genomic_DNA"/>
</dbReference>